<accession>A0A0F9EQ70</accession>
<name>A0A0F9EQ70_9ZZZZ</name>
<protein>
    <submittedName>
        <fullName evidence="1">Uncharacterized protein</fullName>
    </submittedName>
</protein>
<comment type="caution">
    <text evidence="1">The sequence shown here is derived from an EMBL/GenBank/DDBJ whole genome shotgun (WGS) entry which is preliminary data.</text>
</comment>
<sequence>MRLLLGAAAFLTSFPSVTFPACEDSFLAIGKGTWSAYTAVDAGNGLVFQEKSVDKNPDEHILQVFDCQRQVYLSIICTSGETEVCSGAFDGPEMDSENVGYLSNLFLESEPLPRTLDDLIDIQASDIDGFYSYSQPEDYPGLTIKTRGLWDSYGTCPCDTFYPELPGNLD</sequence>
<proteinExistence type="predicted"/>
<evidence type="ECO:0000313" key="1">
    <source>
        <dbReference type="EMBL" id="KKL68396.1"/>
    </source>
</evidence>
<reference evidence="1" key="1">
    <citation type="journal article" date="2015" name="Nature">
        <title>Complex archaea that bridge the gap between prokaryotes and eukaryotes.</title>
        <authorList>
            <person name="Spang A."/>
            <person name="Saw J.H."/>
            <person name="Jorgensen S.L."/>
            <person name="Zaremba-Niedzwiedzka K."/>
            <person name="Martijn J."/>
            <person name="Lind A.E."/>
            <person name="van Eijk R."/>
            <person name="Schleper C."/>
            <person name="Guy L."/>
            <person name="Ettema T.J."/>
        </authorList>
    </citation>
    <scope>NUCLEOTIDE SEQUENCE</scope>
</reference>
<dbReference type="EMBL" id="LAZR01026541">
    <property type="protein sequence ID" value="KKL68396.1"/>
    <property type="molecule type" value="Genomic_DNA"/>
</dbReference>
<organism evidence="1">
    <name type="scientific">marine sediment metagenome</name>
    <dbReference type="NCBI Taxonomy" id="412755"/>
    <lineage>
        <taxon>unclassified sequences</taxon>
        <taxon>metagenomes</taxon>
        <taxon>ecological metagenomes</taxon>
    </lineage>
</organism>
<gene>
    <name evidence="1" type="ORF">LCGC14_2125390</name>
</gene>
<dbReference type="AlphaFoldDB" id="A0A0F9EQ70"/>